<comment type="catalytic activity">
    <reaction evidence="3">
        <text>inosine + phosphate = alpha-D-ribose 1-phosphate + hypoxanthine</text>
        <dbReference type="Rhea" id="RHEA:27646"/>
        <dbReference type="ChEBI" id="CHEBI:17368"/>
        <dbReference type="ChEBI" id="CHEBI:17596"/>
        <dbReference type="ChEBI" id="CHEBI:43474"/>
        <dbReference type="ChEBI" id="CHEBI:57720"/>
        <dbReference type="EC" id="2.4.2.1"/>
    </reaction>
</comment>
<proteinExistence type="inferred from homology"/>
<dbReference type="GO" id="GO:0005829">
    <property type="term" value="C:cytosol"/>
    <property type="evidence" value="ECO:0007669"/>
    <property type="project" value="TreeGrafter"/>
</dbReference>
<evidence type="ECO:0000313" key="6">
    <source>
        <dbReference type="Proteomes" id="UP000291380"/>
    </source>
</evidence>
<comment type="catalytic activity">
    <reaction evidence="3">
        <text>thymidine + phosphate = 2-deoxy-alpha-D-ribose 1-phosphate + thymine</text>
        <dbReference type="Rhea" id="RHEA:16037"/>
        <dbReference type="ChEBI" id="CHEBI:17748"/>
        <dbReference type="ChEBI" id="CHEBI:17821"/>
        <dbReference type="ChEBI" id="CHEBI:43474"/>
        <dbReference type="ChEBI" id="CHEBI:57259"/>
        <dbReference type="EC" id="2.4.2.2"/>
    </reaction>
</comment>
<dbReference type="OrthoDB" id="9793848at2"/>
<comment type="catalytic activity">
    <reaction evidence="3">
        <text>adenosine + phosphate = alpha-D-ribose 1-phosphate + adenine</text>
        <dbReference type="Rhea" id="RHEA:27642"/>
        <dbReference type="ChEBI" id="CHEBI:16335"/>
        <dbReference type="ChEBI" id="CHEBI:16708"/>
        <dbReference type="ChEBI" id="CHEBI:43474"/>
        <dbReference type="ChEBI" id="CHEBI:57720"/>
        <dbReference type="EC" id="2.4.2.1"/>
    </reaction>
</comment>
<dbReference type="EC" id="2.4.2.2" evidence="3"/>
<comment type="caution">
    <text evidence="5">The sequence shown here is derived from an EMBL/GenBank/DDBJ whole genome shotgun (WGS) entry which is preliminary data.</text>
</comment>
<evidence type="ECO:0000313" key="4">
    <source>
        <dbReference type="EMBL" id="NNH86407.1"/>
    </source>
</evidence>
<dbReference type="EMBL" id="SJOA01000013">
    <property type="protein sequence ID" value="TCB58237.1"/>
    <property type="molecule type" value="Genomic_DNA"/>
</dbReference>
<comment type="function">
    <text evidence="3">Catalyzes the phosphorolysis of diverse nucleosides, yielding D-ribose 1-phosphate and the respective free bases. Can use uridine, adenosine, guanosine, cytidine, thymidine, inosine and xanthosine as substrates. Also catalyzes the reverse reactions.</text>
</comment>
<comment type="catalytic activity">
    <reaction evidence="3">
        <text>cytidine + phosphate = cytosine + alpha-D-ribose 1-phosphate</text>
        <dbReference type="Rhea" id="RHEA:52540"/>
        <dbReference type="ChEBI" id="CHEBI:16040"/>
        <dbReference type="ChEBI" id="CHEBI:17562"/>
        <dbReference type="ChEBI" id="CHEBI:43474"/>
        <dbReference type="ChEBI" id="CHEBI:57720"/>
        <dbReference type="EC" id="2.4.2.2"/>
    </reaction>
</comment>
<dbReference type="EMBL" id="JABERG010000001">
    <property type="protein sequence ID" value="NNH86407.1"/>
    <property type="molecule type" value="Genomic_DNA"/>
</dbReference>
<accession>A0A241VJ63</accession>
<dbReference type="InterPro" id="IPR009664">
    <property type="entry name" value="Ppnp"/>
</dbReference>
<dbReference type="Proteomes" id="UP000546536">
    <property type="component" value="Unassembled WGS sequence"/>
</dbReference>
<dbReference type="GO" id="GO:0004731">
    <property type="term" value="F:purine-nucleoside phosphorylase activity"/>
    <property type="evidence" value="ECO:0007669"/>
    <property type="project" value="UniProtKB-UniRule"/>
</dbReference>
<dbReference type="InterPro" id="IPR014710">
    <property type="entry name" value="RmlC-like_jellyroll"/>
</dbReference>
<evidence type="ECO:0000313" key="5">
    <source>
        <dbReference type="EMBL" id="TCB58237.1"/>
    </source>
</evidence>
<dbReference type="EC" id="2.4.2.1" evidence="3"/>
<reference evidence="5 6" key="1">
    <citation type="submission" date="2019-02" db="EMBL/GenBank/DDBJ databases">
        <title>High diversity of culturable Acinetobacter species in natural soil and water ecosystems.</title>
        <authorList>
            <person name="Radolfova-Krizova L."/>
            <person name="Nemec A."/>
        </authorList>
    </citation>
    <scope>NUCLEOTIDE SEQUENCE [LARGE SCALE GENOMIC DNA]</scope>
    <source>
        <strain evidence="5 6">ANC 4281</strain>
    </source>
</reference>
<comment type="catalytic activity">
    <reaction evidence="3">
        <text>xanthosine + phosphate = alpha-D-ribose 1-phosphate + xanthine</text>
        <dbReference type="Rhea" id="RHEA:27638"/>
        <dbReference type="ChEBI" id="CHEBI:17712"/>
        <dbReference type="ChEBI" id="CHEBI:18107"/>
        <dbReference type="ChEBI" id="CHEBI:43474"/>
        <dbReference type="ChEBI" id="CHEBI:57720"/>
        <dbReference type="EC" id="2.4.2.1"/>
    </reaction>
</comment>
<evidence type="ECO:0000256" key="1">
    <source>
        <dbReference type="ARBA" id="ARBA00022676"/>
    </source>
</evidence>
<evidence type="ECO:0000313" key="7">
    <source>
        <dbReference type="Proteomes" id="UP000546536"/>
    </source>
</evidence>
<reference evidence="4 7" key="2">
    <citation type="submission" date="2020-04" db="EMBL/GenBank/DDBJ databases">
        <title>Acinetobacter Taxon 24.</title>
        <authorList>
            <person name="Nemec A."/>
            <person name="Radolfova-Krizova L."/>
            <person name="Higgins P.G."/>
            <person name="Spanelova P."/>
        </authorList>
    </citation>
    <scope>NUCLEOTIDE SEQUENCE [LARGE SCALE GENOMIC DNA]</scope>
    <source>
        <strain evidence="4 7">ANC 4279</strain>
    </source>
</reference>
<dbReference type="Proteomes" id="UP000291380">
    <property type="component" value="Unassembled WGS sequence"/>
</dbReference>
<organism evidence="5 6">
    <name type="scientific">Acinetobacter terrae</name>
    <dbReference type="NCBI Taxonomy" id="2731247"/>
    <lineage>
        <taxon>Bacteria</taxon>
        <taxon>Pseudomonadati</taxon>
        <taxon>Pseudomonadota</taxon>
        <taxon>Gammaproteobacteria</taxon>
        <taxon>Moraxellales</taxon>
        <taxon>Moraxellaceae</taxon>
        <taxon>Acinetobacter</taxon>
        <taxon>Acinetobacter Taxon 24</taxon>
    </lineage>
</organism>
<dbReference type="RefSeq" id="WP_067723577.1">
    <property type="nucleotide sequence ID" value="NZ_JABERG010000001.1"/>
</dbReference>
<name>A0A241VJ63_9GAMM</name>
<dbReference type="PANTHER" id="PTHR36540:SF1">
    <property type="entry name" value="PYRIMIDINE_PURINE NUCLEOSIDE PHOSPHORYLASE"/>
    <property type="match status" value="1"/>
</dbReference>
<keyword evidence="1 3" id="KW-0328">Glycosyltransferase</keyword>
<evidence type="ECO:0000256" key="3">
    <source>
        <dbReference type="HAMAP-Rule" id="MF_01537"/>
    </source>
</evidence>
<evidence type="ECO:0000256" key="2">
    <source>
        <dbReference type="ARBA" id="ARBA00022679"/>
    </source>
</evidence>
<dbReference type="AlphaFoldDB" id="A0A241VJ63"/>
<dbReference type="GO" id="GO:0016154">
    <property type="term" value="F:pyrimidine-nucleoside phosphorylase activity"/>
    <property type="evidence" value="ECO:0007669"/>
    <property type="project" value="UniProtKB-UniRule"/>
</dbReference>
<comment type="catalytic activity">
    <reaction evidence="3">
        <text>guanosine + phosphate = alpha-D-ribose 1-phosphate + guanine</text>
        <dbReference type="Rhea" id="RHEA:13233"/>
        <dbReference type="ChEBI" id="CHEBI:16235"/>
        <dbReference type="ChEBI" id="CHEBI:16750"/>
        <dbReference type="ChEBI" id="CHEBI:43474"/>
        <dbReference type="ChEBI" id="CHEBI:57720"/>
        <dbReference type="EC" id="2.4.2.1"/>
    </reaction>
</comment>
<dbReference type="PANTHER" id="PTHR36540">
    <property type="entry name" value="PYRIMIDINE/PURINE NUCLEOSIDE PHOSPHORYLASE"/>
    <property type="match status" value="1"/>
</dbReference>
<accession>A0A4R0EL70</accession>
<dbReference type="HAMAP" id="MF_01537">
    <property type="entry name" value="Nucleos_phosphorylase_PpnP"/>
    <property type="match status" value="1"/>
</dbReference>
<dbReference type="Pfam" id="PF06865">
    <property type="entry name" value="Ppnp"/>
    <property type="match status" value="1"/>
</dbReference>
<comment type="similarity">
    <text evidence="3">Belongs to the nucleoside phosphorylase PpnP family.</text>
</comment>
<comment type="catalytic activity">
    <reaction evidence="3">
        <text>uridine + phosphate = alpha-D-ribose 1-phosphate + uracil</text>
        <dbReference type="Rhea" id="RHEA:24388"/>
        <dbReference type="ChEBI" id="CHEBI:16704"/>
        <dbReference type="ChEBI" id="CHEBI:17568"/>
        <dbReference type="ChEBI" id="CHEBI:43474"/>
        <dbReference type="ChEBI" id="CHEBI:57720"/>
        <dbReference type="EC" id="2.4.2.2"/>
    </reaction>
</comment>
<sequence length="107" mass="12330">MSTQFDFVSVVKKPNIYFDGLSISRTIQFKNGIKKTLGVILPTERPLTFETYVAERIEIISGKCHVQIANDIEGQIYYAGQSFYVPRNSRFKIMTDDVLDYICHLED</sequence>
<gene>
    <name evidence="3" type="primary">ppnP</name>
    <name evidence="5" type="ORF">E0H85_11070</name>
    <name evidence="4" type="ORF">HLH13_01505</name>
</gene>
<comment type="catalytic activity">
    <reaction evidence="3">
        <text>a purine D-ribonucleoside + phosphate = a purine nucleobase + alpha-D-ribose 1-phosphate</text>
        <dbReference type="Rhea" id="RHEA:19805"/>
        <dbReference type="ChEBI" id="CHEBI:26386"/>
        <dbReference type="ChEBI" id="CHEBI:43474"/>
        <dbReference type="ChEBI" id="CHEBI:57720"/>
        <dbReference type="ChEBI" id="CHEBI:142355"/>
        <dbReference type="EC" id="2.4.2.1"/>
    </reaction>
</comment>
<dbReference type="SUPFAM" id="SSF51182">
    <property type="entry name" value="RmlC-like cupins"/>
    <property type="match status" value="1"/>
</dbReference>
<dbReference type="Gene3D" id="2.60.120.10">
    <property type="entry name" value="Jelly Rolls"/>
    <property type="match status" value="1"/>
</dbReference>
<keyword evidence="7" id="KW-1185">Reference proteome</keyword>
<accession>A0A7Y2WJ19</accession>
<protein>
    <recommendedName>
        <fullName evidence="3">Pyrimidine/purine nucleoside phosphorylase</fullName>
        <ecNumber evidence="3">2.4.2.1</ecNumber>
        <ecNumber evidence="3">2.4.2.2</ecNumber>
    </recommendedName>
    <alternativeName>
        <fullName evidence="3">Adenosine phosphorylase</fullName>
    </alternativeName>
    <alternativeName>
        <fullName evidence="3">Cytidine phosphorylase</fullName>
    </alternativeName>
    <alternativeName>
        <fullName evidence="3">Guanosine phosphorylase</fullName>
    </alternativeName>
    <alternativeName>
        <fullName evidence="3">Inosine phosphorylase</fullName>
    </alternativeName>
    <alternativeName>
        <fullName evidence="3">Thymidine phosphorylase</fullName>
    </alternativeName>
    <alternativeName>
        <fullName evidence="3">Uridine phosphorylase</fullName>
    </alternativeName>
    <alternativeName>
        <fullName evidence="3">Xanthosine phosphorylase</fullName>
    </alternativeName>
</protein>
<dbReference type="CDD" id="cd20296">
    <property type="entry name" value="cupin_PpnP-like"/>
    <property type="match status" value="1"/>
</dbReference>
<keyword evidence="2 3" id="KW-0808">Transferase</keyword>
<dbReference type="InterPro" id="IPR011051">
    <property type="entry name" value="RmlC_Cupin_sf"/>
</dbReference>